<reference evidence="1 2" key="1">
    <citation type="submission" date="2016-10" db="EMBL/GenBank/DDBJ databases">
        <title>The genome sequence of Colletotrichum fioriniae PJ7.</title>
        <authorList>
            <person name="Baroncelli R."/>
        </authorList>
    </citation>
    <scope>NUCLEOTIDE SEQUENCE [LARGE SCALE GENOMIC DNA]</scope>
    <source>
        <strain evidence="1 2">IMI 309622</strain>
    </source>
</reference>
<dbReference type="GeneID" id="85335633"/>
<keyword evidence="2" id="KW-1185">Reference proteome</keyword>
<protein>
    <submittedName>
        <fullName evidence="1">Uncharacterized protein</fullName>
    </submittedName>
</protein>
<accession>A0AAI9Z5P8</accession>
<dbReference type="RefSeq" id="XP_060318351.1">
    <property type="nucleotide sequence ID" value="XM_060452086.1"/>
</dbReference>
<organism evidence="1 2">
    <name type="scientific">Colletotrichum costaricense</name>
    <dbReference type="NCBI Taxonomy" id="1209916"/>
    <lineage>
        <taxon>Eukaryota</taxon>
        <taxon>Fungi</taxon>
        <taxon>Dikarya</taxon>
        <taxon>Ascomycota</taxon>
        <taxon>Pezizomycotina</taxon>
        <taxon>Sordariomycetes</taxon>
        <taxon>Hypocreomycetidae</taxon>
        <taxon>Glomerellales</taxon>
        <taxon>Glomerellaceae</taxon>
        <taxon>Colletotrichum</taxon>
        <taxon>Colletotrichum acutatum species complex</taxon>
    </lineage>
</organism>
<proteinExistence type="predicted"/>
<gene>
    <name evidence="1" type="ORF">CCOS01_03903</name>
</gene>
<dbReference type="AlphaFoldDB" id="A0AAI9Z5P8"/>
<name>A0AAI9Z5P8_9PEZI</name>
<evidence type="ECO:0000313" key="1">
    <source>
        <dbReference type="EMBL" id="KAK1535151.1"/>
    </source>
</evidence>
<evidence type="ECO:0000313" key="2">
    <source>
        <dbReference type="Proteomes" id="UP001240678"/>
    </source>
</evidence>
<comment type="caution">
    <text evidence="1">The sequence shown here is derived from an EMBL/GenBank/DDBJ whole genome shotgun (WGS) entry which is preliminary data.</text>
</comment>
<sequence length="176" mass="19998">MAANDNRGNADGTQSRVSTVLESTPASFIKVFQSISTSSERDMQIHTEYKVLCTYSRETVHLDLPTSPSLARTCCGRTKKHLPWQDLRTSKECIPYHSAYLRCPYQGKFRVPRPTSRYLFQYPNFGHASLRNQPTTTRPNTLDRHFLAYLPTLAVYNDLGSIDLPRLPASHGVYSQ</sequence>
<dbReference type="Proteomes" id="UP001240678">
    <property type="component" value="Unassembled WGS sequence"/>
</dbReference>
<dbReference type="EMBL" id="MOOE01000003">
    <property type="protein sequence ID" value="KAK1535151.1"/>
    <property type="molecule type" value="Genomic_DNA"/>
</dbReference>